<keyword evidence="3" id="KW-1185">Reference proteome</keyword>
<organism evidence="2 3">
    <name type="scientific">Prosthecobacter debontii</name>
    <dbReference type="NCBI Taxonomy" id="48467"/>
    <lineage>
        <taxon>Bacteria</taxon>
        <taxon>Pseudomonadati</taxon>
        <taxon>Verrucomicrobiota</taxon>
        <taxon>Verrucomicrobiia</taxon>
        <taxon>Verrucomicrobiales</taxon>
        <taxon>Verrucomicrobiaceae</taxon>
        <taxon>Prosthecobacter</taxon>
    </lineage>
</organism>
<dbReference type="GO" id="GO:0106008">
    <property type="term" value="F:2-oxoglutaramate amidase activity"/>
    <property type="evidence" value="ECO:0007669"/>
    <property type="project" value="TreeGrafter"/>
</dbReference>
<evidence type="ECO:0000313" key="3">
    <source>
        <dbReference type="Proteomes" id="UP000190774"/>
    </source>
</evidence>
<accession>A0A1T4YM61</accession>
<dbReference type="GO" id="GO:0050152">
    <property type="term" value="F:omega-amidase activity"/>
    <property type="evidence" value="ECO:0007669"/>
    <property type="project" value="TreeGrafter"/>
</dbReference>
<dbReference type="EMBL" id="FUYE01000014">
    <property type="protein sequence ID" value="SKB02924.1"/>
    <property type="molecule type" value="Genomic_DNA"/>
</dbReference>
<evidence type="ECO:0000259" key="1">
    <source>
        <dbReference type="PROSITE" id="PS50263"/>
    </source>
</evidence>
<sequence>MNIHAVQLDPVWENKTANFDRVRRLLEATPPKPGSVIVLPEMFATGFSCQLDVTREASGGETERFLHELACDWDCAVIGGLVTSAPDGRGFNQALALTPNGHELARYTKIHPFSLGGESEVHTPGEQVRVFEWQGIKISPLICYDLRFPELARAALAQGAEFLIYIAAWPARRIQHWLTLLQARAIENQAYVLGVNRCGQEPQSTYCGRSALVDPHGVIVADASDGERILTCTISPQTVRNWRQDFPAVNDYFAGSGKSIP</sequence>
<dbReference type="Gene3D" id="3.60.110.10">
    <property type="entry name" value="Carbon-nitrogen hydrolase"/>
    <property type="match status" value="1"/>
</dbReference>
<protein>
    <submittedName>
        <fullName evidence="2">Predicted amidohydrolase</fullName>
    </submittedName>
</protein>
<reference evidence="3" key="1">
    <citation type="submission" date="2017-02" db="EMBL/GenBank/DDBJ databases">
        <authorList>
            <person name="Varghese N."/>
            <person name="Submissions S."/>
        </authorList>
    </citation>
    <scope>NUCLEOTIDE SEQUENCE [LARGE SCALE GENOMIC DNA]</scope>
    <source>
        <strain evidence="3">ATCC 700200</strain>
    </source>
</reference>
<dbReference type="InterPro" id="IPR003010">
    <property type="entry name" value="C-N_Hydrolase"/>
</dbReference>
<evidence type="ECO:0000313" key="2">
    <source>
        <dbReference type="EMBL" id="SKB02924.1"/>
    </source>
</evidence>
<dbReference type="PANTHER" id="PTHR47799">
    <property type="entry name" value="OMEGA-AMIDASE YAFV"/>
    <property type="match status" value="1"/>
</dbReference>
<dbReference type="PANTHER" id="PTHR47799:SF1">
    <property type="entry name" value="OMEGA-AMIDASE YAFV"/>
    <property type="match status" value="1"/>
</dbReference>
<keyword evidence="2" id="KW-0378">Hydrolase</keyword>
<proteinExistence type="predicted"/>
<dbReference type="PROSITE" id="PS50263">
    <property type="entry name" value="CN_HYDROLASE"/>
    <property type="match status" value="1"/>
</dbReference>
<gene>
    <name evidence="2" type="ORF">SAMN02745166_03713</name>
</gene>
<dbReference type="SUPFAM" id="SSF56317">
    <property type="entry name" value="Carbon-nitrogen hydrolase"/>
    <property type="match status" value="1"/>
</dbReference>
<dbReference type="AlphaFoldDB" id="A0A1T4YM61"/>
<feature type="domain" description="CN hydrolase" evidence="1">
    <location>
        <begin position="1"/>
        <end position="236"/>
    </location>
</feature>
<dbReference type="STRING" id="48467.SAMN02745166_03713"/>
<dbReference type="Proteomes" id="UP000190774">
    <property type="component" value="Unassembled WGS sequence"/>
</dbReference>
<dbReference type="InterPro" id="IPR036526">
    <property type="entry name" value="C-N_Hydrolase_sf"/>
</dbReference>
<dbReference type="InterPro" id="IPR052737">
    <property type="entry name" value="Omega-amidase_YafV"/>
</dbReference>
<dbReference type="RefSeq" id="WP_078814882.1">
    <property type="nucleotide sequence ID" value="NZ_FUYE01000014.1"/>
</dbReference>
<dbReference type="Pfam" id="PF00795">
    <property type="entry name" value="CN_hydrolase"/>
    <property type="match status" value="1"/>
</dbReference>
<dbReference type="OrthoDB" id="9811121at2"/>
<dbReference type="CDD" id="cd07583">
    <property type="entry name" value="nitrilase_5"/>
    <property type="match status" value="1"/>
</dbReference>
<name>A0A1T4YM61_9BACT</name>